<dbReference type="GO" id="GO:0016301">
    <property type="term" value="F:kinase activity"/>
    <property type="evidence" value="ECO:0007669"/>
    <property type="project" value="UniProtKB-KW"/>
</dbReference>
<keyword evidence="7" id="KW-1185">Reference proteome</keyword>
<keyword evidence="3 6" id="KW-0418">Kinase</keyword>
<keyword evidence="4" id="KW-0067">ATP-binding</keyword>
<dbReference type="Gene3D" id="2.60.200.40">
    <property type="match status" value="1"/>
</dbReference>
<evidence type="ECO:0000313" key="6">
    <source>
        <dbReference type="EMBL" id="GLQ57335.1"/>
    </source>
</evidence>
<dbReference type="RefSeq" id="WP_284342730.1">
    <property type="nucleotide sequence ID" value="NZ_BSNS01000024.1"/>
</dbReference>
<dbReference type="EMBL" id="BSNS01000024">
    <property type="protein sequence ID" value="GLQ57335.1"/>
    <property type="molecule type" value="Genomic_DNA"/>
</dbReference>
<evidence type="ECO:0000256" key="1">
    <source>
        <dbReference type="ARBA" id="ARBA00022679"/>
    </source>
</evidence>
<evidence type="ECO:0000313" key="7">
    <source>
        <dbReference type="Proteomes" id="UP001156691"/>
    </source>
</evidence>
<dbReference type="PROSITE" id="PS50146">
    <property type="entry name" value="DAGK"/>
    <property type="match status" value="1"/>
</dbReference>
<evidence type="ECO:0000256" key="4">
    <source>
        <dbReference type="ARBA" id="ARBA00022840"/>
    </source>
</evidence>
<dbReference type="InterPro" id="IPR016064">
    <property type="entry name" value="NAD/diacylglycerol_kinase_sf"/>
</dbReference>
<dbReference type="InterPro" id="IPR050187">
    <property type="entry name" value="Lipid_Phosphate_FormReg"/>
</dbReference>
<dbReference type="InterPro" id="IPR017438">
    <property type="entry name" value="ATP-NAD_kinase_N"/>
</dbReference>
<dbReference type="InterPro" id="IPR001206">
    <property type="entry name" value="Diacylglycerol_kinase_cat_dom"/>
</dbReference>
<dbReference type="InterPro" id="IPR045540">
    <property type="entry name" value="YegS/DAGK_C"/>
</dbReference>
<name>A0ABQ5WB36_9HYPH</name>
<protein>
    <submittedName>
        <fullName evidence="6">Diacylglycerol kinase</fullName>
    </submittedName>
</protein>
<dbReference type="PANTHER" id="PTHR12358">
    <property type="entry name" value="SPHINGOSINE KINASE"/>
    <property type="match status" value="1"/>
</dbReference>
<dbReference type="Pfam" id="PF19279">
    <property type="entry name" value="YegS_C"/>
    <property type="match status" value="1"/>
</dbReference>
<reference evidence="7" key="1">
    <citation type="journal article" date="2019" name="Int. J. Syst. Evol. Microbiol.">
        <title>The Global Catalogue of Microorganisms (GCM) 10K type strain sequencing project: providing services to taxonomists for standard genome sequencing and annotation.</title>
        <authorList>
            <consortium name="The Broad Institute Genomics Platform"/>
            <consortium name="The Broad Institute Genome Sequencing Center for Infectious Disease"/>
            <person name="Wu L."/>
            <person name="Ma J."/>
        </authorList>
    </citation>
    <scope>NUCLEOTIDE SEQUENCE [LARGE SCALE GENOMIC DNA]</scope>
    <source>
        <strain evidence="7">NBRC 112416</strain>
    </source>
</reference>
<keyword evidence="1" id="KW-0808">Transferase</keyword>
<keyword evidence="2" id="KW-0547">Nucleotide-binding</keyword>
<dbReference type="Proteomes" id="UP001156691">
    <property type="component" value="Unassembled WGS sequence"/>
</dbReference>
<proteinExistence type="predicted"/>
<evidence type="ECO:0000256" key="2">
    <source>
        <dbReference type="ARBA" id="ARBA00022741"/>
    </source>
</evidence>
<dbReference type="SUPFAM" id="SSF111331">
    <property type="entry name" value="NAD kinase/diacylglycerol kinase-like"/>
    <property type="match status" value="1"/>
</dbReference>
<feature type="domain" description="DAGKc" evidence="5">
    <location>
        <begin position="1"/>
        <end position="129"/>
    </location>
</feature>
<accession>A0ABQ5WB36</accession>
<evidence type="ECO:0000259" key="5">
    <source>
        <dbReference type="PROSITE" id="PS50146"/>
    </source>
</evidence>
<dbReference type="SMART" id="SM00046">
    <property type="entry name" value="DAGKc"/>
    <property type="match status" value="1"/>
</dbReference>
<dbReference type="Pfam" id="PF00781">
    <property type="entry name" value="DAGK_cat"/>
    <property type="match status" value="1"/>
</dbReference>
<evidence type="ECO:0000256" key="3">
    <source>
        <dbReference type="ARBA" id="ARBA00022777"/>
    </source>
</evidence>
<organism evidence="6 7">
    <name type="scientific">Devosia nitrariae</name>
    <dbReference type="NCBI Taxonomy" id="2071872"/>
    <lineage>
        <taxon>Bacteria</taxon>
        <taxon>Pseudomonadati</taxon>
        <taxon>Pseudomonadota</taxon>
        <taxon>Alphaproteobacteria</taxon>
        <taxon>Hyphomicrobiales</taxon>
        <taxon>Devosiaceae</taxon>
        <taxon>Devosia</taxon>
    </lineage>
</organism>
<dbReference type="PANTHER" id="PTHR12358:SF106">
    <property type="entry name" value="LIPID KINASE YEGS"/>
    <property type="match status" value="1"/>
</dbReference>
<comment type="caution">
    <text evidence="6">The sequence shown here is derived from an EMBL/GenBank/DDBJ whole genome shotgun (WGS) entry which is preliminary data.</text>
</comment>
<sequence>MPFKYHVILNASAGTANATGVTPESIVELFGRHGLVATVDADVKSPMDERIRGALDSDADVLVAGGGDGTVGALAEALAGTARILAILPLGTVNAVARDLGMPLTLEEAIADIARGTPQRMDVGEVNGHFFLHMAVVGFVAGIAAARERVRGRFGLLEAVAFGRFFVRRLMRSRRLALAVSPSEGEAHIERAQALAVVCSEFSEGFGRMFARDRFDSGALTVYVVRHLDFTDLLRLTARMFLGRWQQDEALKIERVREVRLDTKKPALKVMLDGELITIETPLVFRIRPLALTVLMPPVEVDPVVQATPEISTGESAA</sequence>
<gene>
    <name evidence="6" type="ORF">GCM10010862_45940</name>
</gene>
<dbReference type="Gene3D" id="3.40.50.10330">
    <property type="entry name" value="Probable inorganic polyphosphate/atp-NAD kinase, domain 1"/>
    <property type="match status" value="1"/>
</dbReference>